<dbReference type="AlphaFoldDB" id="A0A3S5B4C8"/>
<name>A0A3S5B4C8_9PLAT</name>
<comment type="caution">
    <text evidence="1">The sequence shown here is derived from an EMBL/GenBank/DDBJ whole genome shotgun (WGS) entry which is preliminary data.</text>
</comment>
<evidence type="ECO:0000313" key="2">
    <source>
        <dbReference type="Proteomes" id="UP000784294"/>
    </source>
</evidence>
<evidence type="ECO:0000313" key="1">
    <source>
        <dbReference type="EMBL" id="VEL36000.1"/>
    </source>
</evidence>
<sequence>MLPIYSAHSALQPRSIPTPLVRPNSHFPYLVLPPTFIRHTRLPCLPFPTYARSFFPQYETASSDQLFPRPDGIIAPNSRRFPSSVEVHRARQ</sequence>
<protein>
    <submittedName>
        <fullName evidence="1">Uncharacterized protein</fullName>
    </submittedName>
</protein>
<gene>
    <name evidence="1" type="ORF">PXEA_LOCUS29440</name>
</gene>
<reference evidence="1" key="1">
    <citation type="submission" date="2018-11" db="EMBL/GenBank/DDBJ databases">
        <authorList>
            <consortium name="Pathogen Informatics"/>
        </authorList>
    </citation>
    <scope>NUCLEOTIDE SEQUENCE</scope>
</reference>
<dbReference type="Proteomes" id="UP000784294">
    <property type="component" value="Unassembled WGS sequence"/>
</dbReference>
<accession>A0A3S5B4C8</accession>
<proteinExistence type="predicted"/>
<organism evidence="1 2">
    <name type="scientific">Protopolystoma xenopodis</name>
    <dbReference type="NCBI Taxonomy" id="117903"/>
    <lineage>
        <taxon>Eukaryota</taxon>
        <taxon>Metazoa</taxon>
        <taxon>Spiralia</taxon>
        <taxon>Lophotrochozoa</taxon>
        <taxon>Platyhelminthes</taxon>
        <taxon>Monogenea</taxon>
        <taxon>Polyopisthocotylea</taxon>
        <taxon>Polystomatidea</taxon>
        <taxon>Polystomatidae</taxon>
        <taxon>Protopolystoma</taxon>
    </lineage>
</organism>
<dbReference type="EMBL" id="CAAALY010251174">
    <property type="protein sequence ID" value="VEL36000.1"/>
    <property type="molecule type" value="Genomic_DNA"/>
</dbReference>
<keyword evidence="2" id="KW-1185">Reference proteome</keyword>